<feature type="region of interest" description="Disordered" evidence="2">
    <location>
        <begin position="1"/>
        <end position="49"/>
    </location>
</feature>
<dbReference type="Gene3D" id="4.10.260.10">
    <property type="entry name" value="Transducin (heterotrimeric G protein), gamma chain"/>
    <property type="match status" value="1"/>
</dbReference>
<dbReference type="Pfam" id="PF18148">
    <property type="entry name" value="RGS_DHEX"/>
    <property type="match status" value="1"/>
</dbReference>
<dbReference type="InterPro" id="IPR016137">
    <property type="entry name" value="RGS"/>
</dbReference>
<dbReference type="PRINTS" id="PR01301">
    <property type="entry name" value="RGSPROTEIN"/>
</dbReference>
<evidence type="ECO:0000256" key="1">
    <source>
        <dbReference type="ARBA" id="ARBA00022700"/>
    </source>
</evidence>
<proteinExistence type="predicted"/>
<dbReference type="Pfam" id="PF00615">
    <property type="entry name" value="RGS"/>
    <property type="match status" value="1"/>
</dbReference>
<comment type="caution">
    <text evidence="5">The sequence shown here is derived from an EMBL/GenBank/DDBJ whole genome shotgun (WGS) entry which is preliminary data.</text>
</comment>
<evidence type="ECO:0000313" key="6">
    <source>
        <dbReference type="Proteomes" id="UP001642483"/>
    </source>
</evidence>
<dbReference type="SUPFAM" id="SSF48097">
    <property type="entry name" value="Regulator of G-protein signaling, RGS"/>
    <property type="match status" value="1"/>
</dbReference>
<dbReference type="Gene3D" id="1.10.10.10">
    <property type="entry name" value="Winged helix-like DNA-binding domain superfamily/Winged helix DNA-binding domain"/>
    <property type="match status" value="1"/>
</dbReference>
<dbReference type="SMART" id="SM01224">
    <property type="entry name" value="G_gamma"/>
    <property type="match status" value="1"/>
</dbReference>
<dbReference type="CDD" id="cd04450">
    <property type="entry name" value="DEP_RGS7-like"/>
    <property type="match status" value="1"/>
</dbReference>
<dbReference type="InterPro" id="IPR040759">
    <property type="entry name" value="RGS_DHEX"/>
</dbReference>
<feature type="compositionally biased region" description="Polar residues" evidence="2">
    <location>
        <begin position="36"/>
        <end position="49"/>
    </location>
</feature>
<evidence type="ECO:0000256" key="2">
    <source>
        <dbReference type="SAM" id="MobiDB-lite"/>
    </source>
</evidence>
<gene>
    <name evidence="5" type="ORF">CVLEPA_LOCUS30768</name>
</gene>
<evidence type="ECO:0000259" key="4">
    <source>
        <dbReference type="PROSITE" id="PS50186"/>
    </source>
</evidence>
<keyword evidence="6" id="KW-1185">Reference proteome</keyword>
<evidence type="ECO:0000313" key="5">
    <source>
        <dbReference type="EMBL" id="CAK8697565.1"/>
    </source>
</evidence>
<dbReference type="SMART" id="SM00315">
    <property type="entry name" value="RGS"/>
    <property type="match status" value="1"/>
</dbReference>
<dbReference type="PANTHER" id="PTHR45746">
    <property type="entry name" value="LP21163P"/>
    <property type="match status" value="1"/>
</dbReference>
<dbReference type="Pfam" id="PF00610">
    <property type="entry name" value="DEP"/>
    <property type="match status" value="1"/>
</dbReference>
<evidence type="ECO:0000259" key="3">
    <source>
        <dbReference type="PROSITE" id="PS50132"/>
    </source>
</evidence>
<dbReference type="InterPro" id="IPR036284">
    <property type="entry name" value="GGL_sf"/>
</dbReference>
<dbReference type="PROSITE" id="PS50186">
    <property type="entry name" value="DEP"/>
    <property type="match status" value="1"/>
</dbReference>
<feature type="domain" description="DEP" evidence="4">
    <location>
        <begin position="277"/>
        <end position="352"/>
    </location>
</feature>
<accession>A0ABP0H0P7</accession>
<feature type="compositionally biased region" description="Polar residues" evidence="2">
    <location>
        <begin position="706"/>
        <end position="715"/>
    </location>
</feature>
<dbReference type="SMART" id="SM00049">
    <property type="entry name" value="DEP"/>
    <property type="match status" value="1"/>
</dbReference>
<dbReference type="InterPro" id="IPR015898">
    <property type="entry name" value="G-protein_gamma-like_dom"/>
</dbReference>
<dbReference type="Gene3D" id="1.10.1240.60">
    <property type="match status" value="1"/>
</dbReference>
<dbReference type="InterPro" id="IPR047016">
    <property type="entry name" value="RGS6/7/9/11"/>
</dbReference>
<dbReference type="InterPro" id="IPR036388">
    <property type="entry name" value="WH-like_DNA-bd_sf"/>
</dbReference>
<dbReference type="PANTHER" id="PTHR45746:SF6">
    <property type="entry name" value="LP21163P"/>
    <property type="match status" value="1"/>
</dbReference>
<dbReference type="InterPro" id="IPR044926">
    <property type="entry name" value="RGS_subdomain_2"/>
</dbReference>
<reference evidence="5 6" key="1">
    <citation type="submission" date="2024-02" db="EMBL/GenBank/DDBJ databases">
        <authorList>
            <person name="Daric V."/>
            <person name="Darras S."/>
        </authorList>
    </citation>
    <scope>NUCLEOTIDE SEQUENCE [LARGE SCALE GENOMIC DNA]</scope>
</reference>
<dbReference type="Pfam" id="PF00631">
    <property type="entry name" value="G-gamma"/>
    <property type="match status" value="1"/>
</dbReference>
<feature type="compositionally biased region" description="Polar residues" evidence="2">
    <location>
        <begin position="1"/>
        <end position="11"/>
    </location>
</feature>
<feature type="compositionally biased region" description="Basic residues" evidence="2">
    <location>
        <begin position="12"/>
        <end position="25"/>
    </location>
</feature>
<dbReference type="EMBL" id="CAWYQH010000163">
    <property type="protein sequence ID" value="CAK8697565.1"/>
    <property type="molecule type" value="Genomic_DNA"/>
</dbReference>
<protein>
    <recommendedName>
        <fullName evidence="7">Regulator of G-protein signaling 7</fullName>
    </recommendedName>
</protein>
<sequence>MSTSANSSTRTSKPKGKSTKRLKRKKVEEKILPEFSENQLDNKSPKTSKFSVPLRENNGVFIFQDHPEFKPNLSPKEVLQAGSFGGTYYRPIKSGVTKESYGPEVWEELPKDWLIGLNIKKQVASPNYDVNVNKYKVKCGGSLEMWESSNWIKAQDPYGWFQWYCRFFLGRRSDDDKRQISRWLRCAGETGRWRNNLIGKIFRAHGHYNDKSVSPVVRQVLLHWAYVLTEPDYKKRAAKLKTTNLTPSQNEATAVRDSPNKILYNKMEHLIDKMQDDKTGVPIKTVKSLLTKIPDVFSGEDLVLWLINNLEITDQDEAIHLGSLIASHGYFFPIDDHVITLKNDGSFYRFQRQFYWPSKGWDPENTEYAVYLCKRTMQNKARLELADYEAENLARLQRSFSKNWEVIFARAEKEAKGDRKRDKIQRKVFDSQERAFWDVHRPVPGCVNTCEVDIKKAYWYKDRTKKSVYNSSPRKSTEKVTVNAPTEAETRDAIQVLIKSLQRQLDRHCLKMSKVCESLISYTEQQKGYDPQMTPVEPSNPWVTNEDTYWTESRAKDITPRRATRWKFSFGELLKDEQGRQQFRKFLQKEYSAENLDFYLACKDLKMQPVKKAKELIRKIYKDFLSDDSPHPINIDSKIMEITDKNMEVPDRYCFEQAQEHIYHLMKNDSYARFLKSDHYKGFITAVKKGSSKPYGQSRAHPGYNPLQNDSSSES</sequence>
<dbReference type="SMART" id="SM00224">
    <property type="entry name" value="GGL"/>
    <property type="match status" value="1"/>
</dbReference>
<dbReference type="PROSITE" id="PS50132">
    <property type="entry name" value="RGS"/>
    <property type="match status" value="1"/>
</dbReference>
<dbReference type="InterPro" id="IPR036390">
    <property type="entry name" value="WH_DNA-bd_sf"/>
</dbReference>
<feature type="region of interest" description="Disordered" evidence="2">
    <location>
        <begin position="689"/>
        <end position="715"/>
    </location>
</feature>
<dbReference type="Proteomes" id="UP001642483">
    <property type="component" value="Unassembled WGS sequence"/>
</dbReference>
<keyword evidence="1" id="KW-0734">Signal transduction inhibitor</keyword>
<dbReference type="SUPFAM" id="SSF46785">
    <property type="entry name" value="Winged helix' DNA-binding domain"/>
    <property type="match status" value="1"/>
</dbReference>
<dbReference type="InterPro" id="IPR047017">
    <property type="entry name" value="RGS6/7/9/11_DHEX_sf"/>
</dbReference>
<name>A0ABP0H0P7_CLALP</name>
<organism evidence="5 6">
    <name type="scientific">Clavelina lepadiformis</name>
    <name type="common">Light-bulb sea squirt</name>
    <name type="synonym">Ascidia lepadiformis</name>
    <dbReference type="NCBI Taxonomy" id="159417"/>
    <lineage>
        <taxon>Eukaryota</taxon>
        <taxon>Metazoa</taxon>
        <taxon>Chordata</taxon>
        <taxon>Tunicata</taxon>
        <taxon>Ascidiacea</taxon>
        <taxon>Aplousobranchia</taxon>
        <taxon>Clavelinidae</taxon>
        <taxon>Clavelina</taxon>
    </lineage>
</organism>
<dbReference type="InterPro" id="IPR036305">
    <property type="entry name" value="RGS_sf"/>
</dbReference>
<evidence type="ECO:0008006" key="7">
    <source>
        <dbReference type="Google" id="ProtNLM"/>
    </source>
</evidence>
<dbReference type="CDD" id="cd00068">
    <property type="entry name" value="GGL"/>
    <property type="match status" value="1"/>
</dbReference>
<dbReference type="InterPro" id="IPR000591">
    <property type="entry name" value="DEP_dom"/>
</dbReference>
<dbReference type="Gene3D" id="1.10.167.10">
    <property type="entry name" value="Regulator of G-protein Signalling 4, domain 2"/>
    <property type="match status" value="1"/>
</dbReference>
<dbReference type="SUPFAM" id="SSF48670">
    <property type="entry name" value="Transducin (heterotrimeric G protein), gamma chain"/>
    <property type="match status" value="1"/>
</dbReference>
<feature type="domain" description="RGS" evidence="3">
    <location>
        <begin position="569"/>
        <end position="684"/>
    </location>
</feature>